<evidence type="ECO:0000256" key="1">
    <source>
        <dbReference type="SAM" id="Phobius"/>
    </source>
</evidence>
<feature type="transmembrane region" description="Helical" evidence="1">
    <location>
        <begin position="203"/>
        <end position="223"/>
    </location>
</feature>
<feature type="transmembrane region" description="Helical" evidence="1">
    <location>
        <begin position="235"/>
        <end position="258"/>
    </location>
</feature>
<dbReference type="PANTHER" id="PTHR37814:SF1">
    <property type="entry name" value="MEMBRANE PROTEIN"/>
    <property type="match status" value="1"/>
</dbReference>
<proteinExistence type="predicted"/>
<keyword evidence="1" id="KW-0472">Membrane</keyword>
<dbReference type="RefSeq" id="WP_159822661.1">
    <property type="nucleotide sequence ID" value="NZ_CABWNB010000002.1"/>
</dbReference>
<feature type="transmembrane region" description="Helical" evidence="1">
    <location>
        <begin position="125"/>
        <end position="143"/>
    </location>
</feature>
<sequence>MQQQVSIWNVVKLAGAYIAFTIGSGFATGQEVLQFFTSYGPAGYIGALVSMFLFAAMGAALMVKGHELKLTVQTEIFRYYCGKYIGYILEIFTIICLFCVVSIMFAGSGAVAGEYFGVGAEIGKLGMAILCVMTVLLGLNGLVDIIGAIGPVITVFTILIGIVTAVTSTYYGNDLTGAQVQALFDLRATAGWWFGAYEWLDTAWFSGVLYAACMVLGGIPFLAGLGTRARNRREAIWGGVMGGVFLMLSVIMIVFAMLCYPDQIVTYEVPNLFLAEQHLPILAMIFSVVLLLGIYSTAAPMFWLVLNRIQGFGLGRTPMLAVTVVLGIVAYFGAQIGFGKLIGILYPLMGQVGLIMIPVVFLRAGARKAELMKE</sequence>
<feature type="transmembrane region" description="Helical" evidence="1">
    <location>
        <begin position="84"/>
        <end position="105"/>
    </location>
</feature>
<feature type="transmembrane region" description="Helical" evidence="1">
    <location>
        <begin position="150"/>
        <end position="171"/>
    </location>
</feature>
<name>A0A841R1F0_9FIRM</name>
<evidence type="ECO:0000313" key="2">
    <source>
        <dbReference type="EMBL" id="MBB6477715.1"/>
    </source>
</evidence>
<comment type="caution">
    <text evidence="2">The sequence shown here is derived from an EMBL/GenBank/DDBJ whole genome shotgun (WGS) entry which is preliminary data.</text>
</comment>
<dbReference type="AlphaFoldDB" id="A0A841R1F0"/>
<reference evidence="2 3" key="1">
    <citation type="submission" date="2020-08" db="EMBL/GenBank/DDBJ databases">
        <title>Genomic Encyclopedia of Type Strains, Phase IV (KMG-IV): sequencing the most valuable type-strain genomes for metagenomic binning, comparative biology and taxonomic classification.</title>
        <authorList>
            <person name="Goeker M."/>
        </authorList>
    </citation>
    <scope>NUCLEOTIDE SEQUENCE [LARGE SCALE GENOMIC DNA]</scope>
    <source>
        <strain evidence="2 3">DSM 21255</strain>
    </source>
</reference>
<feature type="transmembrane region" description="Helical" evidence="1">
    <location>
        <begin position="7"/>
        <end position="29"/>
    </location>
</feature>
<feature type="transmembrane region" description="Helical" evidence="1">
    <location>
        <begin position="278"/>
        <end position="306"/>
    </location>
</feature>
<organism evidence="2 3">
    <name type="scientific">Negativicoccus succinicivorans</name>
    <dbReference type="NCBI Taxonomy" id="620903"/>
    <lineage>
        <taxon>Bacteria</taxon>
        <taxon>Bacillati</taxon>
        <taxon>Bacillota</taxon>
        <taxon>Negativicutes</taxon>
        <taxon>Veillonellales</taxon>
        <taxon>Veillonellaceae</taxon>
        <taxon>Negativicoccus</taxon>
    </lineage>
</organism>
<dbReference type="Proteomes" id="UP000591941">
    <property type="component" value="Unassembled WGS sequence"/>
</dbReference>
<evidence type="ECO:0000313" key="3">
    <source>
        <dbReference type="Proteomes" id="UP000591941"/>
    </source>
</evidence>
<keyword evidence="3" id="KW-1185">Reference proteome</keyword>
<dbReference type="OrthoDB" id="4424890at2"/>
<dbReference type="InterPro" id="IPR038728">
    <property type="entry name" value="YkvI-like"/>
</dbReference>
<feature type="transmembrane region" description="Helical" evidence="1">
    <location>
        <begin position="41"/>
        <end position="63"/>
    </location>
</feature>
<dbReference type="EMBL" id="JACHHI010000003">
    <property type="protein sequence ID" value="MBB6477715.1"/>
    <property type="molecule type" value="Genomic_DNA"/>
</dbReference>
<dbReference type="PANTHER" id="PTHR37814">
    <property type="entry name" value="CONSERVED MEMBRANE PROTEIN"/>
    <property type="match status" value="1"/>
</dbReference>
<protein>
    <submittedName>
        <fullName evidence="2">Putative membrane protein YkvI</fullName>
    </submittedName>
</protein>
<feature type="transmembrane region" description="Helical" evidence="1">
    <location>
        <begin position="344"/>
        <end position="364"/>
    </location>
</feature>
<keyword evidence="1" id="KW-0812">Transmembrane</keyword>
<keyword evidence="1" id="KW-1133">Transmembrane helix</keyword>
<feature type="transmembrane region" description="Helical" evidence="1">
    <location>
        <begin position="318"/>
        <end position="338"/>
    </location>
</feature>
<gene>
    <name evidence="2" type="ORF">HNR45_000748</name>
</gene>
<dbReference type="GeneID" id="93486026"/>
<accession>A0A841R1F0</accession>